<feature type="domain" description="HTH gntR-type" evidence="4">
    <location>
        <begin position="7"/>
        <end position="74"/>
    </location>
</feature>
<comment type="caution">
    <text evidence="5">The sequence shown here is derived from an EMBL/GenBank/DDBJ whole genome shotgun (WGS) entry which is preliminary data.</text>
</comment>
<reference evidence="5 6" key="1">
    <citation type="submission" date="2020-08" db="EMBL/GenBank/DDBJ databases">
        <title>Genomic Encyclopedia of Type Strains, Phase IV (KMG-IV): sequencing the most valuable type-strain genomes for metagenomic binning, comparative biology and taxonomic classification.</title>
        <authorList>
            <person name="Goeker M."/>
        </authorList>
    </citation>
    <scope>NUCLEOTIDE SEQUENCE [LARGE SCALE GENOMIC DNA]</scope>
    <source>
        <strain evidence="5 6">DSM 102238</strain>
    </source>
</reference>
<evidence type="ECO:0000256" key="2">
    <source>
        <dbReference type="ARBA" id="ARBA00023125"/>
    </source>
</evidence>
<gene>
    <name evidence="5" type="ORF">GGR04_001503</name>
</gene>
<dbReference type="InterPro" id="IPR036390">
    <property type="entry name" value="WH_DNA-bd_sf"/>
</dbReference>
<dbReference type="PROSITE" id="PS50949">
    <property type="entry name" value="HTH_GNTR"/>
    <property type="match status" value="1"/>
</dbReference>
<sequence>MELERAKSLTVLAFEQVLEGIVEGSIPFGTLLSEKALAASFGTSKTPVREAFVQLQALKLVEILPQRGCLVLTPGIGEVRELCEFRLELEWTALRFSLERAPERLVAELDSVLARMDGAPLRGGPESYHALDDRFHRAFFAASANALLEGAYLALSPRIQALRANLSTPNAAIVEASRREHAAILALAKAGDREALHTELVCHIQRISDAYSRSIETEAAKAPGGA</sequence>
<dbReference type="Gene3D" id="1.10.10.10">
    <property type="entry name" value="Winged helix-like DNA-binding domain superfamily/Winged helix DNA-binding domain"/>
    <property type="match status" value="1"/>
</dbReference>
<dbReference type="SMART" id="SM00895">
    <property type="entry name" value="FCD"/>
    <property type="match status" value="1"/>
</dbReference>
<dbReference type="PANTHER" id="PTHR43537">
    <property type="entry name" value="TRANSCRIPTIONAL REGULATOR, GNTR FAMILY"/>
    <property type="match status" value="1"/>
</dbReference>
<dbReference type="Pfam" id="PF07729">
    <property type="entry name" value="FCD"/>
    <property type="match status" value="1"/>
</dbReference>
<evidence type="ECO:0000256" key="1">
    <source>
        <dbReference type="ARBA" id="ARBA00023015"/>
    </source>
</evidence>
<dbReference type="InterPro" id="IPR011711">
    <property type="entry name" value="GntR_C"/>
</dbReference>
<keyword evidence="1" id="KW-0805">Transcription regulation</keyword>
<protein>
    <submittedName>
        <fullName evidence="5">DNA-binding GntR family transcriptional regulator</fullName>
    </submittedName>
</protein>
<dbReference type="Proteomes" id="UP000542776">
    <property type="component" value="Unassembled WGS sequence"/>
</dbReference>
<dbReference type="InterPro" id="IPR000524">
    <property type="entry name" value="Tscrpt_reg_HTH_GntR"/>
</dbReference>
<accession>A0A7W6H418</accession>
<dbReference type="SMART" id="SM00345">
    <property type="entry name" value="HTH_GNTR"/>
    <property type="match status" value="1"/>
</dbReference>
<organism evidence="5 6">
    <name type="scientific">Aureimonas pseudogalii</name>
    <dbReference type="NCBI Taxonomy" id="1744844"/>
    <lineage>
        <taxon>Bacteria</taxon>
        <taxon>Pseudomonadati</taxon>
        <taxon>Pseudomonadota</taxon>
        <taxon>Alphaproteobacteria</taxon>
        <taxon>Hyphomicrobiales</taxon>
        <taxon>Aurantimonadaceae</taxon>
        <taxon>Aureimonas</taxon>
    </lineage>
</organism>
<dbReference type="AlphaFoldDB" id="A0A7W6H418"/>
<proteinExistence type="predicted"/>
<keyword evidence="3" id="KW-0804">Transcription</keyword>
<dbReference type="GO" id="GO:0003677">
    <property type="term" value="F:DNA binding"/>
    <property type="evidence" value="ECO:0007669"/>
    <property type="project" value="UniProtKB-KW"/>
</dbReference>
<dbReference type="SUPFAM" id="SSF46785">
    <property type="entry name" value="Winged helix' DNA-binding domain"/>
    <property type="match status" value="1"/>
</dbReference>
<keyword evidence="2 5" id="KW-0238">DNA-binding</keyword>
<dbReference type="Gene3D" id="1.20.120.530">
    <property type="entry name" value="GntR ligand-binding domain-like"/>
    <property type="match status" value="1"/>
</dbReference>
<dbReference type="InterPro" id="IPR008920">
    <property type="entry name" value="TF_FadR/GntR_C"/>
</dbReference>
<evidence type="ECO:0000313" key="6">
    <source>
        <dbReference type="Proteomes" id="UP000542776"/>
    </source>
</evidence>
<dbReference type="Pfam" id="PF00392">
    <property type="entry name" value="GntR"/>
    <property type="match status" value="1"/>
</dbReference>
<dbReference type="EMBL" id="JACIEK010000002">
    <property type="protein sequence ID" value="MBB3997667.1"/>
    <property type="molecule type" value="Genomic_DNA"/>
</dbReference>
<keyword evidence="6" id="KW-1185">Reference proteome</keyword>
<evidence type="ECO:0000256" key="3">
    <source>
        <dbReference type="ARBA" id="ARBA00023163"/>
    </source>
</evidence>
<dbReference type="GO" id="GO:0003700">
    <property type="term" value="F:DNA-binding transcription factor activity"/>
    <property type="evidence" value="ECO:0007669"/>
    <property type="project" value="InterPro"/>
</dbReference>
<dbReference type="SUPFAM" id="SSF48008">
    <property type="entry name" value="GntR ligand-binding domain-like"/>
    <property type="match status" value="1"/>
</dbReference>
<name>A0A7W6H418_9HYPH</name>
<dbReference type="InterPro" id="IPR036388">
    <property type="entry name" value="WH-like_DNA-bd_sf"/>
</dbReference>
<dbReference type="RefSeq" id="WP_183199212.1">
    <property type="nucleotide sequence ID" value="NZ_JACIEK010000002.1"/>
</dbReference>
<dbReference type="PANTHER" id="PTHR43537:SF50">
    <property type="entry name" value="TRANSCRIPTIONAL REGULATORY PROTEIN"/>
    <property type="match status" value="1"/>
</dbReference>
<evidence type="ECO:0000313" key="5">
    <source>
        <dbReference type="EMBL" id="MBB3997667.1"/>
    </source>
</evidence>
<evidence type="ECO:0000259" key="4">
    <source>
        <dbReference type="PROSITE" id="PS50949"/>
    </source>
</evidence>